<dbReference type="PATRIC" id="fig|1705562.3.peg.4060"/>
<dbReference type="AlphaFoldDB" id="A0A0N0U8U9"/>
<evidence type="ECO:0000313" key="2">
    <source>
        <dbReference type="Proteomes" id="UP000037729"/>
    </source>
</evidence>
<dbReference type="InterPro" id="IPR036388">
    <property type="entry name" value="WH-like_DNA-bd_sf"/>
</dbReference>
<dbReference type="InterPro" id="IPR036390">
    <property type="entry name" value="WH_DNA-bd_sf"/>
</dbReference>
<gene>
    <name evidence="1" type="ORF">AMS69_15775</name>
</gene>
<reference evidence="1 2" key="1">
    <citation type="submission" date="2015-08" db="EMBL/GenBank/DDBJ databases">
        <title>Genomes of Isolates from Cabo Rojo, PR.</title>
        <authorList>
            <person name="Sanchez-Nieves R.L."/>
            <person name="Montalvo-Rodriguez R."/>
        </authorList>
    </citation>
    <scope>NUCLEOTIDE SEQUENCE [LARGE SCALE GENOMIC DNA]</scope>
    <source>
        <strain evidence="1 2">SL3</strain>
    </source>
</reference>
<name>A0A0N0U8U9_9EURY</name>
<sequence>MTIRKTARWQQCIDDRILEHLRDDSWSTASQMAKKNGIHATEAQIQDRCRVLADADLVAFLTEDQDLVELTTEGEQYLEGEVDVELYPHPRHPRLME</sequence>
<dbReference type="EMBL" id="LIUF01000005">
    <property type="protein sequence ID" value="KOX92003.1"/>
    <property type="molecule type" value="Genomic_DNA"/>
</dbReference>
<organism evidence="1 2">
    <name type="scientific">Haloarcula rubripromontorii</name>
    <dbReference type="NCBI Taxonomy" id="1705562"/>
    <lineage>
        <taxon>Archaea</taxon>
        <taxon>Methanobacteriati</taxon>
        <taxon>Methanobacteriota</taxon>
        <taxon>Stenosarchaea group</taxon>
        <taxon>Halobacteria</taxon>
        <taxon>Halobacteriales</taxon>
        <taxon>Haloarculaceae</taxon>
        <taxon>Haloarcula</taxon>
    </lineage>
</organism>
<proteinExistence type="predicted"/>
<dbReference type="STRING" id="1705562.AMS69_15775"/>
<keyword evidence="2" id="KW-1185">Reference proteome</keyword>
<accession>A0A0N0U8U9</accession>
<dbReference type="OrthoDB" id="285635at2157"/>
<evidence type="ECO:0000313" key="1">
    <source>
        <dbReference type="EMBL" id="KOX92003.1"/>
    </source>
</evidence>
<protein>
    <submittedName>
        <fullName evidence="1">Uncharacterized protein</fullName>
    </submittedName>
</protein>
<dbReference type="Gene3D" id="1.10.10.10">
    <property type="entry name" value="Winged helix-like DNA-binding domain superfamily/Winged helix DNA-binding domain"/>
    <property type="match status" value="1"/>
</dbReference>
<comment type="caution">
    <text evidence="1">The sequence shown here is derived from an EMBL/GenBank/DDBJ whole genome shotgun (WGS) entry which is preliminary data.</text>
</comment>
<dbReference type="SUPFAM" id="SSF46785">
    <property type="entry name" value="Winged helix' DNA-binding domain"/>
    <property type="match status" value="1"/>
</dbReference>
<dbReference type="Proteomes" id="UP000037729">
    <property type="component" value="Unassembled WGS sequence"/>
</dbReference>